<organism evidence="1 2">
    <name type="scientific">Limnofasciculus baicalensis BBK-W-15</name>
    <dbReference type="NCBI Taxonomy" id="2699891"/>
    <lineage>
        <taxon>Bacteria</taxon>
        <taxon>Bacillati</taxon>
        <taxon>Cyanobacteriota</taxon>
        <taxon>Cyanophyceae</taxon>
        <taxon>Coleofasciculales</taxon>
        <taxon>Coleofasciculaceae</taxon>
        <taxon>Limnofasciculus</taxon>
        <taxon>Limnofasciculus baicalensis</taxon>
    </lineage>
</organism>
<evidence type="ECO:0000313" key="1">
    <source>
        <dbReference type="EMBL" id="MCP2731238.1"/>
    </source>
</evidence>
<gene>
    <name evidence="1" type="ORF">NJ959_22705</name>
</gene>
<dbReference type="EMBL" id="JAMZMM010000300">
    <property type="protein sequence ID" value="MCP2731238.1"/>
    <property type="molecule type" value="Genomic_DNA"/>
</dbReference>
<dbReference type="Pfam" id="PF11209">
    <property type="entry name" value="LmeA"/>
    <property type="match status" value="1"/>
</dbReference>
<dbReference type="AlphaFoldDB" id="A0AAE3GWU5"/>
<name>A0AAE3GWU5_9CYAN</name>
<proteinExistence type="predicted"/>
<accession>A0AAE3GWU5</accession>
<comment type="caution">
    <text evidence="1">The sequence shown here is derived from an EMBL/GenBank/DDBJ whole genome shotgun (WGS) entry which is preliminary data.</text>
</comment>
<dbReference type="Proteomes" id="UP001204953">
    <property type="component" value="Unassembled WGS sequence"/>
</dbReference>
<sequence length="260" mass="28645">MEFLTILLSSILTLGSPVGLALDTFAENTILSQVERVEELQIRVDNTPNYQVIQGKVQRLRMASRGVWVTSDMRIDTLELETDAIDVDLQRLARGGKESLAKSLRQPLQAGVRLVLTESDINKGLQSPTATARLQQLHFRLLSGSKQNYQIFNPRIEFLANNRIRFQADIREGENPSIPITLESGLTIIAGESVQLINPIVLVDGKAIPPLLVGGLTSGLTNRYNLRSLADAGITARVLQLKIDTGRLELAGFVQVKPQN</sequence>
<dbReference type="RefSeq" id="WP_254013983.1">
    <property type="nucleotide sequence ID" value="NZ_JAMZMM010000300.1"/>
</dbReference>
<evidence type="ECO:0000313" key="2">
    <source>
        <dbReference type="Proteomes" id="UP001204953"/>
    </source>
</evidence>
<keyword evidence="2" id="KW-1185">Reference proteome</keyword>
<reference evidence="1" key="1">
    <citation type="submission" date="2022-06" db="EMBL/GenBank/DDBJ databases">
        <title>New cyanobacteria of genus Symplocastrum in benthos of Lake Baikal.</title>
        <authorList>
            <person name="Sorokovikova E."/>
            <person name="Tikhonova I."/>
            <person name="Krasnopeev A."/>
            <person name="Evseev P."/>
            <person name="Gladkikh A."/>
            <person name="Belykh O."/>
        </authorList>
    </citation>
    <scope>NUCLEOTIDE SEQUENCE</scope>
    <source>
        <strain evidence="1">BBK-W-15</strain>
    </source>
</reference>
<dbReference type="InterPro" id="IPR021373">
    <property type="entry name" value="DUF2993"/>
</dbReference>
<protein>
    <submittedName>
        <fullName evidence="1">DUF2993 domain-containing protein</fullName>
    </submittedName>
</protein>